<evidence type="ECO:0000313" key="5">
    <source>
        <dbReference type="RefSeq" id="XP_060055819.1"/>
    </source>
</evidence>
<evidence type="ECO:0000256" key="2">
    <source>
        <dbReference type="SAM" id="SignalP"/>
    </source>
</evidence>
<dbReference type="InterPro" id="IPR022318">
    <property type="entry name" value="TNFR_18"/>
</dbReference>
<feature type="domain" description="TNFR-Cys" evidence="3">
    <location>
        <begin position="102"/>
        <end position="140"/>
    </location>
</feature>
<reference evidence="5" key="1">
    <citation type="submission" date="2025-08" db="UniProtKB">
        <authorList>
            <consortium name="RefSeq"/>
        </authorList>
    </citation>
    <scope>IDENTIFICATION</scope>
</reference>
<name>A0ABM3Y421_ERIEU</name>
<dbReference type="InterPro" id="IPR034018">
    <property type="entry name" value="TNFRSF18_N"/>
</dbReference>
<organism evidence="4 5">
    <name type="scientific">Erinaceus europaeus</name>
    <name type="common">Western European hedgehog</name>
    <dbReference type="NCBI Taxonomy" id="9365"/>
    <lineage>
        <taxon>Eukaryota</taxon>
        <taxon>Metazoa</taxon>
        <taxon>Chordata</taxon>
        <taxon>Craniata</taxon>
        <taxon>Vertebrata</taxon>
        <taxon>Euteleostomi</taxon>
        <taxon>Mammalia</taxon>
        <taxon>Eutheria</taxon>
        <taxon>Laurasiatheria</taxon>
        <taxon>Eulipotyphla</taxon>
        <taxon>Erinaceidae</taxon>
        <taxon>Erinaceinae</taxon>
        <taxon>Erinaceus</taxon>
    </lineage>
</organism>
<dbReference type="SMART" id="SM00208">
    <property type="entry name" value="TNFR"/>
    <property type="match status" value="1"/>
</dbReference>
<keyword evidence="2" id="KW-0732">Signal</keyword>
<gene>
    <name evidence="5" type="primary">TNFRSF18</name>
</gene>
<protein>
    <submittedName>
        <fullName evidence="5">Tumor necrosis factor receptor superfamily member 18 isoform X1</fullName>
    </submittedName>
</protein>
<dbReference type="PANTHER" id="PTHR47388:SF1">
    <property type="entry name" value="TUMOR NECROSIS FACTOR RECEPTOR SUPERFAMILY MEMBER 18"/>
    <property type="match status" value="1"/>
</dbReference>
<dbReference type="InterPro" id="IPR001368">
    <property type="entry name" value="TNFR/NGFR_Cys_rich_reg"/>
</dbReference>
<accession>A0ABM3Y421</accession>
<dbReference type="InterPro" id="IPR053107">
    <property type="entry name" value="TNFRSF18"/>
</dbReference>
<dbReference type="RefSeq" id="XP_060055819.1">
    <property type="nucleotide sequence ID" value="XM_060199836.1"/>
</dbReference>
<proteinExistence type="predicted"/>
<feature type="compositionally biased region" description="Basic and acidic residues" evidence="1">
    <location>
        <begin position="228"/>
        <end position="240"/>
    </location>
</feature>
<keyword evidence="4" id="KW-1185">Reference proteome</keyword>
<dbReference type="GeneID" id="103115884"/>
<feature type="region of interest" description="Disordered" evidence="1">
    <location>
        <begin position="188"/>
        <end position="246"/>
    </location>
</feature>
<dbReference type="Gene3D" id="2.10.50.10">
    <property type="entry name" value="Tumor Necrosis Factor Receptor, subunit A, domain 2"/>
    <property type="match status" value="1"/>
</dbReference>
<dbReference type="PANTHER" id="PTHR47388">
    <property type="entry name" value="TUMOR NECROSIS FACTOR RECEPTOR SUPERFAMILY MEMBER 18"/>
    <property type="match status" value="1"/>
</dbReference>
<dbReference type="CDD" id="cd13417">
    <property type="entry name" value="TNFRSF18"/>
    <property type="match status" value="1"/>
</dbReference>
<feature type="chain" id="PRO_5046058694" evidence="2">
    <location>
        <begin position="28"/>
        <end position="246"/>
    </location>
</feature>
<evidence type="ECO:0000313" key="4">
    <source>
        <dbReference type="Proteomes" id="UP001652624"/>
    </source>
</evidence>
<dbReference type="PRINTS" id="PR01968">
    <property type="entry name" value="TNFACTORR18"/>
</dbReference>
<dbReference type="Proteomes" id="UP001652624">
    <property type="component" value="Chromosome 10"/>
</dbReference>
<feature type="signal peptide" evidence="2">
    <location>
        <begin position="1"/>
        <end position="27"/>
    </location>
</feature>
<evidence type="ECO:0000259" key="3">
    <source>
        <dbReference type="SMART" id="SM00208"/>
    </source>
</evidence>
<keyword evidence="5" id="KW-0675">Receptor</keyword>
<sequence>MGAGCARGARCGALLGALFCALGLVEGCGPGLVVLGAGSNQRCCQCAGAQSCPEQGRNCTCVLAEHHCMDPECGSCKHHPCPPGQQVRPQGKFTFGFECVDCTVGTFSPGHEGRCRPWTDCSKLGFSTEFPGNKTHNARCQPEPVPATQPQCLLTRLVLAVAACSLVLATAQLGLHAWQLRRQQARLPGQWHPRPGEGLPSPPADLGPSSENLQDTPPEDACSCQYPEEERGEQLEDKDWTGSLWV</sequence>
<evidence type="ECO:0000256" key="1">
    <source>
        <dbReference type="SAM" id="MobiDB-lite"/>
    </source>
</evidence>